<reference evidence="2 3" key="1">
    <citation type="submission" date="2014-08" db="EMBL/GenBank/DDBJ databases">
        <title>Complete genome sequence of Corynebacterium aquilae S-613T(T) (=DSM 44791(T)), isolated from the choana of a healthy golden eagle.</title>
        <authorList>
            <person name="Ruckert C."/>
            <person name="Albersmeier A."/>
            <person name="Winkler A."/>
            <person name="Kalinowski J."/>
        </authorList>
    </citation>
    <scope>NUCLEOTIDE SEQUENCE [LARGE SCALE GENOMIC DNA]</scope>
    <source>
        <strain evidence="2 3">S-613</strain>
    </source>
</reference>
<dbReference type="Pfam" id="PF00085">
    <property type="entry name" value="Thioredoxin"/>
    <property type="match status" value="1"/>
</dbReference>
<dbReference type="Pfam" id="PF14561">
    <property type="entry name" value="TPR_20"/>
    <property type="match status" value="1"/>
</dbReference>
<feature type="domain" description="Thioredoxin" evidence="1">
    <location>
        <begin position="38"/>
        <end position="137"/>
    </location>
</feature>
<dbReference type="Gene3D" id="1.25.40.10">
    <property type="entry name" value="Tetratricopeptide repeat domain"/>
    <property type="match status" value="1"/>
</dbReference>
<evidence type="ECO:0000313" key="2">
    <source>
        <dbReference type="EMBL" id="APT84569.1"/>
    </source>
</evidence>
<dbReference type="RefSeq" id="WP_075725816.1">
    <property type="nucleotide sequence ID" value="NZ_CP009245.1"/>
</dbReference>
<dbReference type="CDD" id="cd02956">
    <property type="entry name" value="ybbN"/>
    <property type="match status" value="1"/>
</dbReference>
<dbReference type="InterPro" id="IPR011990">
    <property type="entry name" value="TPR-like_helical_dom_sf"/>
</dbReference>
<dbReference type="GO" id="GO:0006950">
    <property type="term" value="P:response to stress"/>
    <property type="evidence" value="ECO:0007669"/>
    <property type="project" value="UniProtKB-ARBA"/>
</dbReference>
<evidence type="ECO:0000313" key="3">
    <source>
        <dbReference type="Proteomes" id="UP000185478"/>
    </source>
</evidence>
<keyword evidence="3" id="KW-1185">Reference proteome</keyword>
<dbReference type="Gene3D" id="3.40.30.10">
    <property type="entry name" value="Glutaredoxin"/>
    <property type="match status" value="1"/>
</dbReference>
<sequence>MSTPFTGGAIDLGEVKARAEARAQAAKTPAGAIPPVVMATADNIEAEVLRRSQQVPVIVQVGTARSPQSEQLKEDLSTLAQQANLAWIFAYIDADASPDLAGMLGVQALPTVVALADARPLADFQGAQPMEALQQWTAAVVQACAGKLPGLGAPEDQQPVEDPRFAPATEALNNGDFDAAIAVYDDILAHEPQNKEAAAARDSAKLLSRLSQNKGRDVLAEAAAHPEDIDAQLAAADKEIVNGQTEAGYQRLLDVMARTSGKDKDTVKQRLLELLALAEPDDPVVLAARARLASVLF</sequence>
<name>A0A1L7CFE7_9CORY</name>
<dbReference type="AlphaFoldDB" id="A0A1L7CFE7"/>
<dbReference type="STRING" id="1431546.CAQU_05270"/>
<organism evidence="2 3">
    <name type="scientific">Corynebacterium aquilae DSM 44791</name>
    <dbReference type="NCBI Taxonomy" id="1431546"/>
    <lineage>
        <taxon>Bacteria</taxon>
        <taxon>Bacillati</taxon>
        <taxon>Actinomycetota</taxon>
        <taxon>Actinomycetes</taxon>
        <taxon>Mycobacteriales</taxon>
        <taxon>Corynebacteriaceae</taxon>
        <taxon>Corynebacterium</taxon>
    </lineage>
</organism>
<dbReference type="OrthoDB" id="5181746at2"/>
<evidence type="ECO:0000259" key="1">
    <source>
        <dbReference type="Pfam" id="PF00085"/>
    </source>
</evidence>
<protein>
    <submittedName>
        <fullName evidence="2">Thioredoxin</fullName>
    </submittedName>
</protein>
<dbReference type="InterPro" id="IPR036249">
    <property type="entry name" value="Thioredoxin-like_sf"/>
</dbReference>
<gene>
    <name evidence="2" type="ORF">CAQU_05270</name>
</gene>
<proteinExistence type="predicted"/>
<dbReference type="SUPFAM" id="SSF52833">
    <property type="entry name" value="Thioredoxin-like"/>
    <property type="match status" value="1"/>
</dbReference>
<accession>A0A1L7CFE7</accession>
<dbReference type="KEGG" id="caqu:CAQU_05270"/>
<dbReference type="InterPro" id="IPR013766">
    <property type="entry name" value="Thioredoxin_domain"/>
</dbReference>
<dbReference type="EMBL" id="CP009245">
    <property type="protein sequence ID" value="APT84569.1"/>
    <property type="molecule type" value="Genomic_DNA"/>
</dbReference>
<dbReference type="Proteomes" id="UP000185478">
    <property type="component" value="Chromosome"/>
</dbReference>